<proteinExistence type="predicted"/>
<organism evidence="2 3">
    <name type="scientific">Penicillium subrubescens</name>
    <dbReference type="NCBI Taxonomy" id="1316194"/>
    <lineage>
        <taxon>Eukaryota</taxon>
        <taxon>Fungi</taxon>
        <taxon>Dikarya</taxon>
        <taxon>Ascomycota</taxon>
        <taxon>Pezizomycotina</taxon>
        <taxon>Eurotiomycetes</taxon>
        <taxon>Eurotiomycetidae</taxon>
        <taxon>Eurotiales</taxon>
        <taxon>Aspergillaceae</taxon>
        <taxon>Penicillium</taxon>
    </lineage>
</organism>
<evidence type="ECO:0000313" key="3">
    <source>
        <dbReference type="Proteomes" id="UP000186955"/>
    </source>
</evidence>
<dbReference type="EMBL" id="MNBE01000666">
    <property type="protein sequence ID" value="OKO98695.1"/>
    <property type="molecule type" value="Genomic_DNA"/>
</dbReference>
<gene>
    <name evidence="2" type="ORF">PENSUB_8946</name>
</gene>
<feature type="compositionally biased region" description="Polar residues" evidence="1">
    <location>
        <begin position="62"/>
        <end position="74"/>
    </location>
</feature>
<dbReference type="AlphaFoldDB" id="A0A1Q5TES4"/>
<protein>
    <submittedName>
        <fullName evidence="2">Uncharacterized protein</fullName>
    </submittedName>
</protein>
<feature type="compositionally biased region" description="Gly residues" evidence="1">
    <location>
        <begin position="47"/>
        <end position="56"/>
    </location>
</feature>
<reference evidence="2 3" key="1">
    <citation type="submission" date="2016-10" db="EMBL/GenBank/DDBJ databases">
        <title>Genome sequence of the ascomycete fungus Penicillium subrubescens.</title>
        <authorList>
            <person name="De Vries R.P."/>
            <person name="Peng M."/>
            <person name="Dilokpimol A."/>
            <person name="Hilden K."/>
            <person name="Makela M.R."/>
            <person name="Grigoriev I."/>
            <person name="Riley R."/>
            <person name="Granchi Z."/>
        </authorList>
    </citation>
    <scope>NUCLEOTIDE SEQUENCE [LARGE SCALE GENOMIC DNA]</scope>
    <source>
        <strain evidence="2 3">CBS 132785</strain>
    </source>
</reference>
<dbReference type="Proteomes" id="UP000186955">
    <property type="component" value="Unassembled WGS sequence"/>
</dbReference>
<accession>A0A1Q5TES4</accession>
<name>A0A1Q5TES4_9EURO</name>
<feature type="region of interest" description="Disordered" evidence="1">
    <location>
        <begin position="40"/>
        <end position="88"/>
    </location>
</feature>
<evidence type="ECO:0000256" key="1">
    <source>
        <dbReference type="SAM" id="MobiDB-lite"/>
    </source>
</evidence>
<keyword evidence="3" id="KW-1185">Reference proteome</keyword>
<sequence>MGHTNRTGRPHAFYDPDVHRNRALASTPFSALNQQSLRDGDRKLVGGTNGIGGGQGEIFRTGSRSQCLQENWKNGTDGGIEPPKLSAQ</sequence>
<evidence type="ECO:0000313" key="2">
    <source>
        <dbReference type="EMBL" id="OKO98695.1"/>
    </source>
</evidence>
<comment type="caution">
    <text evidence="2">The sequence shown here is derived from an EMBL/GenBank/DDBJ whole genome shotgun (WGS) entry which is preliminary data.</text>
</comment>